<dbReference type="Pfam" id="PF09832">
    <property type="entry name" value="DUF2059"/>
    <property type="match status" value="1"/>
</dbReference>
<comment type="caution">
    <text evidence="3">The sequence shown here is derived from an EMBL/GenBank/DDBJ whole genome shotgun (WGS) entry which is preliminary data.</text>
</comment>
<evidence type="ECO:0000256" key="1">
    <source>
        <dbReference type="SAM" id="SignalP"/>
    </source>
</evidence>
<dbReference type="EMBL" id="JACSGT010000003">
    <property type="protein sequence ID" value="MCF2221617.1"/>
    <property type="molecule type" value="Genomic_DNA"/>
</dbReference>
<organism evidence="3 4">
    <name type="scientific">Chryseobacterium indicum</name>
    <dbReference type="NCBI Taxonomy" id="2766954"/>
    <lineage>
        <taxon>Bacteria</taxon>
        <taxon>Pseudomonadati</taxon>
        <taxon>Bacteroidota</taxon>
        <taxon>Flavobacteriia</taxon>
        <taxon>Flavobacteriales</taxon>
        <taxon>Weeksellaceae</taxon>
        <taxon>Chryseobacterium group</taxon>
        <taxon>Chryseobacterium</taxon>
    </lineage>
</organism>
<gene>
    <name evidence="3" type="ORF">H9Q08_20320</name>
</gene>
<dbReference type="Proteomes" id="UP001430374">
    <property type="component" value="Unassembled WGS sequence"/>
</dbReference>
<evidence type="ECO:0000259" key="2">
    <source>
        <dbReference type="Pfam" id="PF09832"/>
    </source>
</evidence>
<evidence type="ECO:0000313" key="3">
    <source>
        <dbReference type="EMBL" id="MCF2221617.1"/>
    </source>
</evidence>
<accession>A0ABS9CBR7</accession>
<dbReference type="InterPro" id="IPR018637">
    <property type="entry name" value="DUF2059"/>
</dbReference>
<dbReference type="RefSeq" id="WP_235132878.1">
    <property type="nucleotide sequence ID" value="NZ_JACSGT010000003.1"/>
</dbReference>
<reference evidence="3" key="1">
    <citation type="submission" date="2021-08" db="EMBL/GenBank/DDBJ databases">
        <title>Complete genome sequence of Chryseobacterium sp strain PS-8.</title>
        <authorList>
            <person name="Das S.K."/>
        </authorList>
    </citation>
    <scope>NUCLEOTIDE SEQUENCE</scope>
    <source>
        <strain evidence="3">PS-8</strain>
    </source>
</reference>
<proteinExistence type="predicted"/>
<keyword evidence="1" id="KW-0732">Signal</keyword>
<evidence type="ECO:0000313" key="4">
    <source>
        <dbReference type="Proteomes" id="UP001430374"/>
    </source>
</evidence>
<protein>
    <submittedName>
        <fullName evidence="3">DUF2059 domain-containing protein</fullName>
    </submittedName>
</protein>
<feature type="signal peptide" evidence="1">
    <location>
        <begin position="1"/>
        <end position="18"/>
    </location>
</feature>
<feature type="domain" description="DUF2059" evidence="2">
    <location>
        <begin position="73"/>
        <end position="131"/>
    </location>
</feature>
<keyword evidence="4" id="KW-1185">Reference proteome</keyword>
<name>A0ABS9CBR7_9FLAO</name>
<feature type="chain" id="PRO_5046623582" evidence="1">
    <location>
        <begin position="19"/>
        <end position="152"/>
    </location>
</feature>
<sequence length="152" mass="17354">MKKILVAFVLFIGVTGFAQTSKEAKIKELIEVTGVSKIAVQGAQQFVNAYKENYKDIIPDEFWNGFLKEVSSEEFSKLYIPIYAKYYTESDLDELIKFYKTPIGQKTISNMPLIMNESMEVGREWGQNLAKKLIDKINTQKGYQSPPPPKSK</sequence>